<gene>
    <name evidence="2" type="ORF">IFR04_012076</name>
</gene>
<evidence type="ECO:0000313" key="2">
    <source>
        <dbReference type="EMBL" id="KAG4414804.1"/>
    </source>
</evidence>
<evidence type="ECO:0000256" key="1">
    <source>
        <dbReference type="SAM" id="MobiDB-lite"/>
    </source>
</evidence>
<organism evidence="2 3">
    <name type="scientific">Cadophora malorum</name>
    <dbReference type="NCBI Taxonomy" id="108018"/>
    <lineage>
        <taxon>Eukaryota</taxon>
        <taxon>Fungi</taxon>
        <taxon>Dikarya</taxon>
        <taxon>Ascomycota</taxon>
        <taxon>Pezizomycotina</taxon>
        <taxon>Leotiomycetes</taxon>
        <taxon>Helotiales</taxon>
        <taxon>Ploettnerulaceae</taxon>
        <taxon>Cadophora</taxon>
    </lineage>
</organism>
<accession>A0A8H7T7G0</accession>
<sequence>MTRSGYQVLLGNEGYPRRDRMLGLAVQPPPQTRPGIALYPPVAARISSETSVYEELSYTWAVATLLRTSGEILDDQLGGRVADSAHPLPESTHSSSSSGNAQTDRAYFYFPDLVIHEPGRYRVRVSLMQMDYSCDEAPEGIARVREYVDSRSITVEERSDTSSRPNSRERAFLRVLKNDGQAIPSAP</sequence>
<evidence type="ECO:0000313" key="3">
    <source>
        <dbReference type="Proteomes" id="UP000664132"/>
    </source>
</evidence>
<reference evidence="2" key="1">
    <citation type="submission" date="2021-02" db="EMBL/GenBank/DDBJ databases">
        <title>Genome sequence Cadophora malorum strain M34.</title>
        <authorList>
            <person name="Stefanovic E."/>
            <person name="Vu D."/>
            <person name="Scully C."/>
            <person name="Dijksterhuis J."/>
            <person name="Roader J."/>
            <person name="Houbraken J."/>
        </authorList>
    </citation>
    <scope>NUCLEOTIDE SEQUENCE</scope>
    <source>
        <strain evidence="2">M34</strain>
    </source>
</reference>
<dbReference type="OrthoDB" id="5399926at2759"/>
<feature type="region of interest" description="Disordered" evidence="1">
    <location>
        <begin position="81"/>
        <end position="101"/>
    </location>
</feature>
<dbReference type="AlphaFoldDB" id="A0A8H7T7G0"/>
<protein>
    <recommendedName>
        <fullName evidence="4">Velvet domain-containing protein</fullName>
    </recommendedName>
</protein>
<dbReference type="EMBL" id="JAFJYH010000248">
    <property type="protein sequence ID" value="KAG4414804.1"/>
    <property type="molecule type" value="Genomic_DNA"/>
</dbReference>
<comment type="caution">
    <text evidence="2">The sequence shown here is derived from an EMBL/GenBank/DDBJ whole genome shotgun (WGS) entry which is preliminary data.</text>
</comment>
<evidence type="ECO:0008006" key="4">
    <source>
        <dbReference type="Google" id="ProtNLM"/>
    </source>
</evidence>
<name>A0A8H7T7G0_9HELO</name>
<dbReference type="Gene3D" id="2.60.40.3960">
    <property type="entry name" value="Velvet domain"/>
    <property type="match status" value="1"/>
</dbReference>
<proteinExistence type="predicted"/>
<keyword evidence="3" id="KW-1185">Reference proteome</keyword>
<dbReference type="InterPro" id="IPR038491">
    <property type="entry name" value="Velvet_dom_sf"/>
</dbReference>
<dbReference type="Proteomes" id="UP000664132">
    <property type="component" value="Unassembled WGS sequence"/>
</dbReference>